<comment type="caution">
    <text evidence="1">The sequence shown here is derived from an EMBL/GenBank/DDBJ whole genome shotgun (WGS) entry which is preliminary data.</text>
</comment>
<evidence type="ECO:0000313" key="1">
    <source>
        <dbReference type="EMBL" id="GIY39615.1"/>
    </source>
</evidence>
<reference evidence="1 2" key="1">
    <citation type="submission" date="2021-06" db="EMBL/GenBank/DDBJ databases">
        <title>Caerostris darwini draft genome.</title>
        <authorList>
            <person name="Kono N."/>
            <person name="Arakawa K."/>
        </authorList>
    </citation>
    <scope>NUCLEOTIDE SEQUENCE [LARGE SCALE GENOMIC DNA]</scope>
</reference>
<dbReference type="GO" id="GO:0003676">
    <property type="term" value="F:nucleic acid binding"/>
    <property type="evidence" value="ECO:0007669"/>
    <property type="project" value="InterPro"/>
</dbReference>
<protein>
    <recommendedName>
        <fullName evidence="3">Histone-lysine N-methyltransferase SETMAR</fullName>
    </recommendedName>
</protein>
<dbReference type="EMBL" id="BPLQ01008826">
    <property type="protein sequence ID" value="GIY39615.1"/>
    <property type="molecule type" value="Genomic_DNA"/>
</dbReference>
<sequence>MLVDNFNVDHSTKRLHKKNRIVFHHDNARPFVERLVVECIANNGWELLPHPPYSPTEAPTHYTPIGRSCGGNHTTKECCMKEKIPDPNSICQTVKTCDTSFLEESILLFRSCNLRKDNFPTFLSFQDLTPSPISPPASFA</sequence>
<dbReference type="InterPro" id="IPR036397">
    <property type="entry name" value="RNaseH_sf"/>
</dbReference>
<name>A0AAV4T025_9ARAC</name>
<evidence type="ECO:0008006" key="3">
    <source>
        <dbReference type="Google" id="ProtNLM"/>
    </source>
</evidence>
<gene>
    <name evidence="1" type="ORF">CDAR_279091</name>
</gene>
<organism evidence="1 2">
    <name type="scientific">Caerostris darwini</name>
    <dbReference type="NCBI Taxonomy" id="1538125"/>
    <lineage>
        <taxon>Eukaryota</taxon>
        <taxon>Metazoa</taxon>
        <taxon>Ecdysozoa</taxon>
        <taxon>Arthropoda</taxon>
        <taxon>Chelicerata</taxon>
        <taxon>Arachnida</taxon>
        <taxon>Araneae</taxon>
        <taxon>Araneomorphae</taxon>
        <taxon>Entelegynae</taxon>
        <taxon>Araneoidea</taxon>
        <taxon>Araneidae</taxon>
        <taxon>Caerostris</taxon>
    </lineage>
</organism>
<dbReference type="PANTHER" id="PTHR46060">
    <property type="entry name" value="MARINER MOS1 TRANSPOSASE-LIKE PROTEIN"/>
    <property type="match status" value="1"/>
</dbReference>
<accession>A0AAV4T025</accession>
<dbReference type="Proteomes" id="UP001054837">
    <property type="component" value="Unassembled WGS sequence"/>
</dbReference>
<keyword evidence="2" id="KW-1185">Reference proteome</keyword>
<dbReference type="Gene3D" id="3.30.420.10">
    <property type="entry name" value="Ribonuclease H-like superfamily/Ribonuclease H"/>
    <property type="match status" value="1"/>
</dbReference>
<dbReference type="InterPro" id="IPR052709">
    <property type="entry name" value="Transposase-MT_Hybrid"/>
</dbReference>
<proteinExistence type="predicted"/>
<evidence type="ECO:0000313" key="2">
    <source>
        <dbReference type="Proteomes" id="UP001054837"/>
    </source>
</evidence>
<dbReference type="PANTHER" id="PTHR46060:SF1">
    <property type="entry name" value="MARINER MOS1 TRANSPOSASE-LIKE PROTEIN"/>
    <property type="match status" value="1"/>
</dbReference>
<dbReference type="AlphaFoldDB" id="A0AAV4T025"/>